<reference evidence="3" key="1">
    <citation type="submission" date="2021-02" db="EMBL/GenBank/DDBJ databases">
        <title>Neisseriaceae sp. 26B isolated from the cloaca of a Common Toad-headed Turtle (Mesoclemmys nasuta).</title>
        <authorList>
            <person name="Spergser J."/>
            <person name="Busse H.-J."/>
        </authorList>
    </citation>
    <scope>NUCLEOTIDE SEQUENCE</scope>
    <source>
        <strain evidence="3">26B</strain>
    </source>
</reference>
<organism evidence="3 4">
    <name type="scientific">Paralysiella testudinis</name>
    <dbReference type="NCBI Taxonomy" id="2809020"/>
    <lineage>
        <taxon>Bacteria</taxon>
        <taxon>Pseudomonadati</taxon>
        <taxon>Pseudomonadota</taxon>
        <taxon>Betaproteobacteria</taxon>
        <taxon>Neisseriales</taxon>
        <taxon>Neisseriaceae</taxon>
        <taxon>Paralysiella</taxon>
    </lineage>
</organism>
<dbReference type="Gene3D" id="3.40.1090.10">
    <property type="entry name" value="Cytosolic phospholipase A2 catalytic domain"/>
    <property type="match status" value="1"/>
</dbReference>
<sequence>MPISSWHRRLGLLLLPLLLGACSALQYQPLRSIDHINLQEGYRLQTAAQHKYAANKDDDVLMVLMFSGGGTRAAAFGYGVLEEMNRQQVRIGNKTGSLTEHVDLVYGISGGSVLAAYYGLHGAAVIPEFERRFLSQNFQKVLMQQVFSVSNWPRLTSPQFGRGDLLQEQLDLQLFHGATYDDLLHRRQGPFVVISATDMTLGSRLDFLQEYFDVLCVDLTDMPVSRAVAASSAVPMVFSPLTLNNHGGQCGYHLSPELAEAAAEANNGRFNTKQSYVRIVRQYQNSQKRPYIHLLDGGLTDNLGLRSLLDATQIYNRDTLYQQFAPGKVRKVVLINVNAQTQMSQDIDASADVPGFGAVLNAVVNIPIDRYSHETQLQFQQYIDSLNQKRSADDPTLYFISVNLLDLPSSPLRDRVARIPTTFYLPREDVRNLKTAAATLLNGSSEYQRLLHDLNTRPANDVPAPAAASAVAASEIAAPAPVAK</sequence>
<accession>A0A892ZLS4</accession>
<evidence type="ECO:0000259" key="2">
    <source>
        <dbReference type="Pfam" id="PF01734"/>
    </source>
</evidence>
<dbReference type="EMBL" id="CP069798">
    <property type="protein sequence ID" value="QRQ83338.1"/>
    <property type="molecule type" value="Genomic_DNA"/>
</dbReference>
<dbReference type="Proteomes" id="UP000653156">
    <property type="component" value="Chromosome"/>
</dbReference>
<dbReference type="Pfam" id="PF01734">
    <property type="entry name" value="Patatin"/>
    <property type="match status" value="1"/>
</dbReference>
<evidence type="ECO:0000313" key="3">
    <source>
        <dbReference type="EMBL" id="QRQ83338.1"/>
    </source>
</evidence>
<keyword evidence="4" id="KW-1185">Reference proteome</keyword>
<dbReference type="AlphaFoldDB" id="A0A892ZLS4"/>
<evidence type="ECO:0000313" key="4">
    <source>
        <dbReference type="Proteomes" id="UP000653156"/>
    </source>
</evidence>
<dbReference type="InterPro" id="IPR016035">
    <property type="entry name" value="Acyl_Trfase/lysoPLipase"/>
</dbReference>
<dbReference type="SUPFAM" id="SSF52151">
    <property type="entry name" value="FabD/lysophospholipase-like"/>
    <property type="match status" value="1"/>
</dbReference>
<dbReference type="KEGG" id="ptes:JQU52_09915"/>
<evidence type="ECO:0000256" key="1">
    <source>
        <dbReference type="ARBA" id="ARBA00023098"/>
    </source>
</evidence>
<feature type="domain" description="PNPLA" evidence="2">
    <location>
        <begin position="64"/>
        <end position="308"/>
    </location>
</feature>
<keyword evidence="1" id="KW-0443">Lipid metabolism</keyword>
<proteinExistence type="predicted"/>
<name>A0A892ZLS4_9NEIS</name>
<dbReference type="GO" id="GO:0006629">
    <property type="term" value="P:lipid metabolic process"/>
    <property type="evidence" value="ECO:0007669"/>
    <property type="project" value="UniProtKB-KW"/>
</dbReference>
<gene>
    <name evidence="3" type="ORF">JQU52_09915</name>
</gene>
<dbReference type="InterPro" id="IPR002641">
    <property type="entry name" value="PNPLA_dom"/>
</dbReference>
<protein>
    <submittedName>
        <fullName evidence="3">Patatin-like phospholipase family protein</fullName>
    </submittedName>
</protein>